<dbReference type="PANTHER" id="PTHR15462">
    <property type="entry name" value="SERINE PROTEASE"/>
    <property type="match status" value="1"/>
</dbReference>
<dbReference type="EMBL" id="AANC01000008">
    <property type="protein sequence ID" value="EAQ48443.1"/>
    <property type="molecule type" value="Genomic_DNA"/>
</dbReference>
<organism evidence="7 8">
    <name type="scientific">Leeuwenhoekiella blandensis (strain CECT 7118 / CCUG 51940 / KCTC 22103 / MED217)</name>
    <name type="common">Flavobacterium sp. (strain MED217)</name>
    <dbReference type="NCBI Taxonomy" id="398720"/>
    <lineage>
        <taxon>Bacteria</taxon>
        <taxon>Pseudomonadati</taxon>
        <taxon>Bacteroidota</taxon>
        <taxon>Flavobacteriia</taxon>
        <taxon>Flavobacteriales</taxon>
        <taxon>Flavobacteriaceae</taxon>
        <taxon>Leeuwenhoekiella</taxon>
    </lineage>
</organism>
<dbReference type="RefSeq" id="WP_009780972.1">
    <property type="nucleotide sequence ID" value="NZ_CH672395.1"/>
</dbReference>
<dbReference type="SUPFAM" id="SSF50494">
    <property type="entry name" value="Trypsin-like serine proteases"/>
    <property type="match status" value="1"/>
</dbReference>
<evidence type="ECO:0000256" key="5">
    <source>
        <dbReference type="ARBA" id="ARBA00022825"/>
    </source>
</evidence>
<evidence type="ECO:0000313" key="8">
    <source>
        <dbReference type="Proteomes" id="UP000001601"/>
    </source>
</evidence>
<dbReference type="eggNOG" id="COG3591">
    <property type="taxonomic scope" value="Bacteria"/>
</dbReference>
<dbReference type="Gene3D" id="2.40.10.10">
    <property type="entry name" value="Trypsin-like serine proteases"/>
    <property type="match status" value="2"/>
</dbReference>
<dbReference type="SUPFAM" id="SSF48403">
    <property type="entry name" value="Ankyrin repeat"/>
    <property type="match status" value="1"/>
</dbReference>
<proteinExistence type="inferred from homology"/>
<dbReference type="EC" id="3.4.21.-" evidence="6"/>
<keyword evidence="4 6" id="KW-0378">Hydrolase</keyword>
<dbReference type="Proteomes" id="UP000001601">
    <property type="component" value="Unassembled WGS sequence"/>
</dbReference>
<dbReference type="OrthoDB" id="9766361at2"/>
<dbReference type="InterPro" id="IPR036770">
    <property type="entry name" value="Ankyrin_rpt-contain_sf"/>
</dbReference>
<keyword evidence="8" id="KW-1185">Reference proteome</keyword>
<dbReference type="STRING" id="398720.MED217_13089"/>
<protein>
    <recommendedName>
        <fullName evidence="6">Serine protease</fullName>
        <ecNumber evidence="6">3.4.21.-</ecNumber>
    </recommendedName>
</protein>
<evidence type="ECO:0000256" key="3">
    <source>
        <dbReference type="ARBA" id="ARBA00022729"/>
    </source>
</evidence>
<comment type="similarity">
    <text evidence="1 6">Belongs to the peptidase S1B family.</text>
</comment>
<dbReference type="PROSITE" id="PS00134">
    <property type="entry name" value="TRYPSIN_HIS"/>
    <property type="match status" value="1"/>
</dbReference>
<dbReference type="GO" id="GO:0004252">
    <property type="term" value="F:serine-type endopeptidase activity"/>
    <property type="evidence" value="ECO:0007669"/>
    <property type="project" value="InterPro"/>
</dbReference>
<name>A3XPT4_LEEBM</name>
<keyword evidence="2 6" id="KW-0645">Protease</keyword>
<dbReference type="Gene3D" id="1.25.40.20">
    <property type="entry name" value="Ankyrin repeat-containing domain"/>
    <property type="match status" value="1"/>
</dbReference>
<comment type="caution">
    <text evidence="7">The sequence shown here is derived from an EMBL/GenBank/DDBJ whole genome shotgun (WGS) entry which is preliminary data.</text>
</comment>
<reference evidence="7 8" key="1">
    <citation type="journal article" date="2007" name="Nature">
        <title>Light stimulates growth of proteorhodopsin-containing marine Flavobacteria.</title>
        <authorList>
            <person name="Gomez-Consarnau L."/>
            <person name="Gonzalez J.M."/>
            <person name="Coll-Llado M."/>
            <person name="Gourdon P."/>
            <person name="Pascher T."/>
            <person name="Neutze R."/>
            <person name="Pedros-Alio C."/>
            <person name="Pinhassi J."/>
        </authorList>
    </citation>
    <scope>NUCLEOTIDE SEQUENCE [LARGE SCALE GENOMIC DNA]</scope>
    <source>
        <strain evidence="7 8">MED217</strain>
    </source>
</reference>
<dbReference type="Pfam" id="PF13365">
    <property type="entry name" value="Trypsin_2"/>
    <property type="match status" value="1"/>
</dbReference>
<dbReference type="InterPro" id="IPR018114">
    <property type="entry name" value="TRYPSIN_HIS"/>
</dbReference>
<dbReference type="InterPro" id="IPR050966">
    <property type="entry name" value="Glutamyl_endopeptidase"/>
</dbReference>
<evidence type="ECO:0000313" key="7">
    <source>
        <dbReference type="EMBL" id="EAQ48443.1"/>
    </source>
</evidence>
<dbReference type="HOGENOM" id="CLU_529753_0_0_10"/>
<keyword evidence="5 6" id="KW-0720">Serine protease</keyword>
<feature type="chain" id="PRO_5006990840" description="Serine protease" evidence="6">
    <location>
        <begin position="23"/>
        <end position="514"/>
    </location>
</feature>
<dbReference type="GO" id="GO:0006508">
    <property type="term" value="P:proteolysis"/>
    <property type="evidence" value="ECO:0007669"/>
    <property type="project" value="UniProtKB-KW"/>
</dbReference>
<evidence type="ECO:0000256" key="2">
    <source>
        <dbReference type="ARBA" id="ARBA00022670"/>
    </source>
</evidence>
<dbReference type="InterPro" id="IPR009003">
    <property type="entry name" value="Peptidase_S1_PA"/>
</dbReference>
<dbReference type="AlphaFoldDB" id="A3XPT4"/>
<gene>
    <name evidence="7" type="ORF">MED217_13089</name>
</gene>
<sequence length="514" mass="57485">MKKTTAIFSLVFVLATTLVVHAQDSTQINVQYPFGEPGSTSRGVFGPDDRKEAQDAIGYQDFVRATAVMVSKESIRNNVAYSYSLRERLSMTFNTDNFDDNVMFLEQPALANCTGFLIAPDILVTAGHCIKTIEDAEPYVWVFDYTSTQQFNTNTHAIPLDPDDVYEVAEVLSAALDDETSDDYAVLRLKRKSDRRPYRFRTSGTVTEGTGVNTIGAPTGLPLKFAENAQVVDASPANWFKSDIDSFPGNSGGPVFDDYGWIEGILVRGAVTYRNGDYTGDYYYDETCDCIKTVNFNSASYTAGCQSHKITHVPSELLVRSIYENLAYAITNGLQDRFDDWAVYQWIFTHQYAKENGLLEVLALKEQNYGMYAQMLDYAFPTYTDSQRRELLDYTISTNNNTLYTLLLEQGIYADAGANKTYTALQEAVKEANTGWVVKLVDAGADAQVKDDGDNNLLHLAAATGNTTLINYLYGLEPQLIDSENRAGDLPERVAKDKGYKKVFKYMKKMRKSR</sequence>
<feature type="signal peptide" evidence="6">
    <location>
        <begin position="1"/>
        <end position="22"/>
    </location>
</feature>
<dbReference type="PANTHER" id="PTHR15462:SF8">
    <property type="entry name" value="SERINE PROTEASE"/>
    <property type="match status" value="1"/>
</dbReference>
<evidence type="ECO:0000256" key="1">
    <source>
        <dbReference type="ARBA" id="ARBA00008764"/>
    </source>
</evidence>
<accession>A3XPT4</accession>
<keyword evidence="3 6" id="KW-0732">Signal</keyword>
<dbReference type="PRINTS" id="PR00839">
    <property type="entry name" value="V8PROTEASE"/>
</dbReference>
<dbReference type="InterPro" id="IPR043504">
    <property type="entry name" value="Peptidase_S1_PA_chymotrypsin"/>
</dbReference>
<evidence type="ECO:0000256" key="4">
    <source>
        <dbReference type="ARBA" id="ARBA00022801"/>
    </source>
</evidence>
<evidence type="ECO:0000256" key="6">
    <source>
        <dbReference type="RuleBase" id="RU004296"/>
    </source>
</evidence>
<dbReference type="InterPro" id="IPR008256">
    <property type="entry name" value="Peptidase_S1B"/>
</dbReference>